<evidence type="ECO:0000313" key="3">
    <source>
        <dbReference type="EMBL" id="TGO71400.1"/>
    </source>
</evidence>
<accession>A0A4Z1JIQ8</accession>
<evidence type="ECO:0000256" key="2">
    <source>
        <dbReference type="SAM" id="MobiDB-lite"/>
    </source>
</evidence>
<feature type="compositionally biased region" description="Basic and acidic residues" evidence="2">
    <location>
        <begin position="866"/>
        <end position="878"/>
    </location>
</feature>
<feature type="coiled-coil region" evidence="1">
    <location>
        <begin position="240"/>
        <end position="327"/>
    </location>
</feature>
<dbReference type="Proteomes" id="UP000297229">
    <property type="component" value="Unassembled WGS sequence"/>
</dbReference>
<comment type="caution">
    <text evidence="3">The sequence shown here is derived from an EMBL/GenBank/DDBJ whole genome shotgun (WGS) entry which is preliminary data.</text>
</comment>
<feature type="region of interest" description="Disordered" evidence="2">
    <location>
        <begin position="684"/>
        <end position="729"/>
    </location>
</feature>
<evidence type="ECO:0000313" key="4">
    <source>
        <dbReference type="Proteomes" id="UP000297229"/>
    </source>
</evidence>
<organism evidence="3 4">
    <name type="scientific">Botrytis elliptica</name>
    <dbReference type="NCBI Taxonomy" id="278938"/>
    <lineage>
        <taxon>Eukaryota</taxon>
        <taxon>Fungi</taxon>
        <taxon>Dikarya</taxon>
        <taxon>Ascomycota</taxon>
        <taxon>Pezizomycotina</taxon>
        <taxon>Leotiomycetes</taxon>
        <taxon>Helotiales</taxon>
        <taxon>Sclerotiniaceae</taxon>
        <taxon>Botrytis</taxon>
    </lineage>
</organism>
<feature type="compositionally biased region" description="Basic residues" evidence="2">
    <location>
        <begin position="968"/>
        <end position="978"/>
    </location>
</feature>
<feature type="region of interest" description="Disordered" evidence="2">
    <location>
        <begin position="820"/>
        <end position="978"/>
    </location>
</feature>
<sequence>MDILLPELLWLGDYFSHLDATMHQYNDPMPKTCKSASRYLISFQHLYNCDAGIMEPENATRFERRHSEQSDHDDEQVRQSYKIVVQERDDLRQYVSELEEQVLPRFDVNGTNLAEVFVTQKNKYLERVISLEGAIVEVEATQSYEIQRAQREKTELQHQYDELYQKTFGQNGYRDRLESGHVALELANDPQPPDVVELIRQLAHAKKERDEFDHEARRLGAWAEELKLNWNASMDDVEKLRKQNEELTNLQDSSVALQEANREIERLRGVKEIEDSYRVEASKREVLRLQEEKIAWEEDRRKLEGHAAELSLTIRTLEDILAASEAQKSSDVEMSDVGDNESVRSSGPEILGDAVWRQWSERLWNHIQAKPQAVEGLFRLAAANLYRPGGALPDVNPGAESSSQQFPGVTWVKELIDLVCHRPVASLVEESTWREWANEVNDFVLNVPPEISVLYRLAGEGQQLAGAEWIRQLIAFATQLPSHSEHPRTLKEYQLNAEIKEARARIEELERGEADRDEAVGHTQFLNATKLALEQELEAANKKIADKEQEIDGITGQFEDEIEQLNRSLKNSYEQKNLFKGLYEKGKKAWEENDEIKKLQRDLKMAYERGNHFVQLYERGKALSDEHEDVWKQKFDKEVAGADKHAAGLVEEAETLQGRLNGAHGVIAQLENEVARLRSQLTERDAVGSGSGPGIAVTAPPEGPESTSSHRTLSTSSHTLSEEEESASEELKIAKTDLYNTLEEVEELKLKLGFADRAHKDMKEEFERKINTLENNAKEEVTEKERFEEKLRIAEERLQRRVEGEVRRLEREGLLDSVVGEENLTGKGRKAAPGALKPKTKVPDDEELESPPITPLESPLESPDILMKDDHEYIDPKEKKGKAKKKKVQAEELSEAGSEGATPTRRSTRETRNKQPVYKVQPLKVLLGRRKSSAGNKRKTEEKVEGGGVAEGDVGNEELGDANDRERGKIKRRGSKMV</sequence>
<protein>
    <submittedName>
        <fullName evidence="3">Uncharacterized protein</fullName>
    </submittedName>
</protein>
<feature type="coiled-coil region" evidence="1">
    <location>
        <begin position="490"/>
        <end position="557"/>
    </location>
</feature>
<feature type="compositionally biased region" description="Low complexity" evidence="2">
    <location>
        <begin position="705"/>
        <end position="719"/>
    </location>
</feature>
<reference evidence="3 4" key="1">
    <citation type="submission" date="2017-12" db="EMBL/GenBank/DDBJ databases">
        <title>Comparative genomics of Botrytis spp.</title>
        <authorList>
            <person name="Valero-Jimenez C.A."/>
            <person name="Tapia P."/>
            <person name="Veloso J."/>
            <person name="Silva-Moreno E."/>
            <person name="Staats M."/>
            <person name="Valdes J.H."/>
            <person name="Van Kan J.A.L."/>
        </authorList>
    </citation>
    <scope>NUCLEOTIDE SEQUENCE [LARGE SCALE GENOMIC DNA]</scope>
    <source>
        <strain evidence="3 4">Be9601</strain>
    </source>
</reference>
<keyword evidence="4" id="KW-1185">Reference proteome</keyword>
<evidence type="ECO:0000256" key="1">
    <source>
        <dbReference type="SAM" id="Coils"/>
    </source>
</evidence>
<dbReference type="EMBL" id="PQXM01000579">
    <property type="protein sequence ID" value="TGO71400.1"/>
    <property type="molecule type" value="Genomic_DNA"/>
</dbReference>
<name>A0A4Z1JIQ8_9HELO</name>
<gene>
    <name evidence="3" type="ORF">BELL_0581g00040</name>
</gene>
<proteinExistence type="predicted"/>
<dbReference type="AlphaFoldDB" id="A0A4Z1JIQ8"/>
<keyword evidence="1" id="KW-0175">Coiled coil</keyword>